<dbReference type="OrthoDB" id="691538at2759"/>
<keyword evidence="6" id="KW-1185">Reference proteome</keyword>
<proteinExistence type="predicted"/>
<protein>
    <recommendedName>
        <fullName evidence="4">Wall-associated receptor kinase galacturonan-binding domain-containing protein</fullName>
    </recommendedName>
</protein>
<sequence>MVLPSSTRSKKAKPSASRIGALTTFQLLLVLTTAVSVAAAPPPPMALPGCPERCGNITVPYPFGVRQGCFYDGFNLTCDEARHPAKLFAGEGTEVEDISLLDGTVRIRSRMLRVSRNATSAELNGTWDAGVGWRLAVSTRYNRFVAIGCDLLASLFATRVSVGPSGGTLASGSYASVCAALCEDGTQTSDTSCSGVGCCQTPIAAGLSLYGVQLRDVASSSGYGVAFIAEQEWFSRNGALLQLDYFGDQRNIVDTTEIPVVLEWSLDRILDPDIFSGWDDQAGSMRCTSMVLFSCTQSTESKTLLAFQFQLLFILATAAAAAAPVALPGCPESCGNITVPYPFGTHPGCFREGFNLTCDETPNRPPKLLLSDGVEVVGISLLEGTVRVHSKMLGVTLPLNTTTSSLRFNASWSAGLMDMGRLAVSTRHNRFVAMGCNLLASLAVADHSLTVPRY</sequence>
<name>A0A835E4J4_9POAL</name>
<gene>
    <name evidence="5" type="ORF">HU200_057815</name>
</gene>
<evidence type="ECO:0000256" key="1">
    <source>
        <dbReference type="ARBA" id="ARBA00004167"/>
    </source>
</evidence>
<accession>A0A835E4J4</accession>
<keyword evidence="2 3" id="KW-0732">Signal</keyword>
<dbReference type="Pfam" id="PF13947">
    <property type="entry name" value="GUB_WAK_bind"/>
    <property type="match status" value="2"/>
</dbReference>
<dbReference type="Proteomes" id="UP000636709">
    <property type="component" value="Unassembled WGS sequence"/>
</dbReference>
<evidence type="ECO:0000259" key="4">
    <source>
        <dbReference type="Pfam" id="PF13947"/>
    </source>
</evidence>
<organism evidence="5 6">
    <name type="scientific">Digitaria exilis</name>
    <dbReference type="NCBI Taxonomy" id="1010633"/>
    <lineage>
        <taxon>Eukaryota</taxon>
        <taxon>Viridiplantae</taxon>
        <taxon>Streptophyta</taxon>
        <taxon>Embryophyta</taxon>
        <taxon>Tracheophyta</taxon>
        <taxon>Spermatophyta</taxon>
        <taxon>Magnoliopsida</taxon>
        <taxon>Liliopsida</taxon>
        <taxon>Poales</taxon>
        <taxon>Poaceae</taxon>
        <taxon>PACMAD clade</taxon>
        <taxon>Panicoideae</taxon>
        <taxon>Panicodae</taxon>
        <taxon>Paniceae</taxon>
        <taxon>Anthephorinae</taxon>
        <taxon>Digitaria</taxon>
    </lineage>
</organism>
<evidence type="ECO:0000256" key="3">
    <source>
        <dbReference type="SAM" id="SignalP"/>
    </source>
</evidence>
<reference evidence="5" key="1">
    <citation type="submission" date="2020-07" db="EMBL/GenBank/DDBJ databases">
        <title>Genome sequence and genetic diversity analysis of an under-domesticated orphan crop, white fonio (Digitaria exilis).</title>
        <authorList>
            <person name="Bennetzen J.L."/>
            <person name="Chen S."/>
            <person name="Ma X."/>
            <person name="Wang X."/>
            <person name="Yssel A.E.J."/>
            <person name="Chaluvadi S.R."/>
            <person name="Johnson M."/>
            <person name="Gangashetty P."/>
            <person name="Hamidou F."/>
            <person name="Sanogo M.D."/>
            <person name="Zwaenepoel A."/>
            <person name="Wallace J."/>
            <person name="Van De Peer Y."/>
            <person name="Van Deynze A."/>
        </authorList>
    </citation>
    <scope>NUCLEOTIDE SEQUENCE</scope>
    <source>
        <tissue evidence="5">Leaves</tissue>
    </source>
</reference>
<dbReference type="AlphaFoldDB" id="A0A835E4J4"/>
<comment type="subcellular location">
    <subcellularLocation>
        <location evidence="1">Membrane</location>
        <topology evidence="1">Single-pass membrane protein</topology>
    </subcellularLocation>
</comment>
<dbReference type="PANTHER" id="PTHR33491">
    <property type="entry name" value="OSJNBA0016N04.9 PROTEIN"/>
    <property type="match status" value="1"/>
</dbReference>
<evidence type="ECO:0000256" key="2">
    <source>
        <dbReference type="ARBA" id="ARBA00022729"/>
    </source>
</evidence>
<dbReference type="GO" id="GO:0030247">
    <property type="term" value="F:polysaccharide binding"/>
    <property type="evidence" value="ECO:0007669"/>
    <property type="project" value="InterPro"/>
</dbReference>
<evidence type="ECO:0000313" key="6">
    <source>
        <dbReference type="Proteomes" id="UP000636709"/>
    </source>
</evidence>
<evidence type="ECO:0000313" key="5">
    <source>
        <dbReference type="EMBL" id="KAF8660249.1"/>
    </source>
</evidence>
<dbReference type="GO" id="GO:0016020">
    <property type="term" value="C:membrane"/>
    <property type="evidence" value="ECO:0007669"/>
    <property type="project" value="UniProtKB-SubCell"/>
</dbReference>
<feature type="domain" description="Wall-associated receptor kinase galacturonan-binding" evidence="4">
    <location>
        <begin position="50"/>
        <end position="107"/>
    </location>
</feature>
<feature type="signal peptide" evidence="3">
    <location>
        <begin position="1"/>
        <end position="39"/>
    </location>
</feature>
<feature type="chain" id="PRO_5032496650" description="Wall-associated receptor kinase galacturonan-binding domain-containing protein" evidence="3">
    <location>
        <begin position="40"/>
        <end position="454"/>
    </location>
</feature>
<comment type="caution">
    <text evidence="5">The sequence shown here is derived from an EMBL/GenBank/DDBJ whole genome shotgun (WGS) entry which is preliminary data.</text>
</comment>
<dbReference type="InterPro" id="IPR025287">
    <property type="entry name" value="WAK_GUB"/>
</dbReference>
<feature type="domain" description="Wall-associated receptor kinase galacturonan-binding" evidence="4">
    <location>
        <begin position="330"/>
        <end position="389"/>
    </location>
</feature>
<dbReference type="EMBL" id="JACEFO010002444">
    <property type="protein sequence ID" value="KAF8660249.1"/>
    <property type="molecule type" value="Genomic_DNA"/>
</dbReference>